<dbReference type="InterPro" id="IPR004089">
    <property type="entry name" value="MCPsignal_dom"/>
</dbReference>
<keyword evidence="4 10" id="KW-0812">Transmembrane</keyword>
<feature type="domain" description="Methyl-accepting transducer" evidence="11">
    <location>
        <begin position="365"/>
        <end position="601"/>
    </location>
</feature>
<comment type="similarity">
    <text evidence="8">Belongs to the methyl-accepting chemotaxis (MCP) protein family.</text>
</comment>
<comment type="subcellular location">
    <subcellularLocation>
        <location evidence="1">Cell membrane</location>
        <topology evidence="1">Multi-pass membrane protein</topology>
    </subcellularLocation>
</comment>
<reference evidence="13 14" key="1">
    <citation type="submission" date="2018-06" db="EMBL/GenBank/DDBJ databases">
        <title>Genomic Encyclopedia of Type Strains, Phase III (KMG-III): the genomes of soil and plant-associated and newly described type strains.</title>
        <authorList>
            <person name="Whitman W."/>
        </authorList>
    </citation>
    <scope>NUCLEOTIDE SEQUENCE [LARGE SCALE GENOMIC DNA]</scope>
    <source>
        <strain evidence="13 14">CECT 7732</strain>
    </source>
</reference>
<evidence type="ECO:0000256" key="7">
    <source>
        <dbReference type="ARBA" id="ARBA00023224"/>
    </source>
</evidence>
<dbReference type="InterPro" id="IPR033479">
    <property type="entry name" value="dCache_1"/>
</dbReference>
<evidence type="ECO:0000256" key="4">
    <source>
        <dbReference type="ARBA" id="ARBA00022692"/>
    </source>
</evidence>
<keyword evidence="7 9" id="KW-0807">Transducer</keyword>
<protein>
    <submittedName>
        <fullName evidence="13">Methyl-accepting chemotaxis protein</fullName>
    </submittedName>
</protein>
<accession>A0A366CVR0</accession>
<evidence type="ECO:0000259" key="12">
    <source>
        <dbReference type="PROSITE" id="PS50885"/>
    </source>
</evidence>
<dbReference type="CDD" id="cd12912">
    <property type="entry name" value="PDC2_MCP_like"/>
    <property type="match status" value="1"/>
</dbReference>
<evidence type="ECO:0000256" key="9">
    <source>
        <dbReference type="PROSITE-ProRule" id="PRU00284"/>
    </source>
</evidence>
<dbReference type="OrthoDB" id="2489132at2"/>
<keyword evidence="14" id="KW-1185">Reference proteome</keyword>
<dbReference type="Proteomes" id="UP000252086">
    <property type="component" value="Unassembled WGS sequence"/>
</dbReference>
<dbReference type="PROSITE" id="PS50111">
    <property type="entry name" value="CHEMOTAXIS_TRANSDUC_2"/>
    <property type="match status" value="1"/>
</dbReference>
<feature type="transmembrane region" description="Helical" evidence="10">
    <location>
        <begin position="287"/>
        <end position="305"/>
    </location>
</feature>
<dbReference type="AlphaFoldDB" id="A0A366CVR0"/>
<evidence type="ECO:0000256" key="1">
    <source>
        <dbReference type="ARBA" id="ARBA00004651"/>
    </source>
</evidence>
<dbReference type="GO" id="GO:0007165">
    <property type="term" value="P:signal transduction"/>
    <property type="evidence" value="ECO:0007669"/>
    <property type="project" value="UniProtKB-KW"/>
</dbReference>
<evidence type="ECO:0000256" key="5">
    <source>
        <dbReference type="ARBA" id="ARBA00022989"/>
    </source>
</evidence>
<proteinExistence type="inferred from homology"/>
<dbReference type="CDD" id="cd11386">
    <property type="entry name" value="MCP_signal"/>
    <property type="match status" value="1"/>
</dbReference>
<evidence type="ECO:0000256" key="2">
    <source>
        <dbReference type="ARBA" id="ARBA00022475"/>
    </source>
</evidence>
<dbReference type="Pfam" id="PF02743">
    <property type="entry name" value="dCache_1"/>
    <property type="match status" value="1"/>
</dbReference>
<dbReference type="Gene3D" id="3.30.450.20">
    <property type="entry name" value="PAS domain"/>
    <property type="match status" value="2"/>
</dbReference>
<evidence type="ECO:0000256" key="8">
    <source>
        <dbReference type="ARBA" id="ARBA00029447"/>
    </source>
</evidence>
<evidence type="ECO:0000256" key="3">
    <source>
        <dbReference type="ARBA" id="ARBA00022500"/>
    </source>
</evidence>
<dbReference type="CDD" id="cd06225">
    <property type="entry name" value="HAMP"/>
    <property type="match status" value="1"/>
</dbReference>
<dbReference type="SMART" id="SM00283">
    <property type="entry name" value="MA"/>
    <property type="match status" value="1"/>
</dbReference>
<dbReference type="PROSITE" id="PS50885">
    <property type="entry name" value="HAMP"/>
    <property type="match status" value="1"/>
</dbReference>
<gene>
    <name evidence="13" type="ORF">DFP76_10775</name>
</gene>
<evidence type="ECO:0000256" key="6">
    <source>
        <dbReference type="ARBA" id="ARBA00023136"/>
    </source>
</evidence>
<dbReference type="InterPro" id="IPR003660">
    <property type="entry name" value="HAMP_dom"/>
</dbReference>
<organism evidence="13 14">
    <name type="scientific">Marinomonas aquiplantarum</name>
    <dbReference type="NCBI Taxonomy" id="491951"/>
    <lineage>
        <taxon>Bacteria</taxon>
        <taxon>Pseudomonadati</taxon>
        <taxon>Pseudomonadota</taxon>
        <taxon>Gammaproteobacteria</taxon>
        <taxon>Oceanospirillales</taxon>
        <taxon>Oceanospirillaceae</taxon>
        <taxon>Marinomonas</taxon>
    </lineage>
</organism>
<dbReference type="FunFam" id="1.10.287.950:FF:000001">
    <property type="entry name" value="Methyl-accepting chemotaxis sensory transducer"/>
    <property type="match status" value="1"/>
</dbReference>
<dbReference type="Pfam" id="PF00672">
    <property type="entry name" value="HAMP"/>
    <property type="match status" value="1"/>
</dbReference>
<sequence length="637" mass="68912">MTLNKKLVVTSCSILILVAGILTAISIVTMKGQITKDLTSNMLNYGQASSNQISTWLKDKRQVVTALKGVVEANPNNDDIILRSLRQTIIAANLSSLVYGLKSKDAFFRRGKNVLKNYDVTKRGWYQTGLENTQMTITEPYEGKSSKALLISIVQQTQQNGQFHGVLSANVNLSGIDDVVSAMAVPGNGYAFIVSDSGKVISYPANTPDSETKNDFNNKPLAEVDASLNLKLIQENSHSQELSSINVQNTDYLMSSQRIQNTPWTLVLLGNKDILMSPVTNLGVKQVVVALILMLASVVVLTLLIRTLMADLLRVSNALEDIAQGEGDLTVQIKTDNQDEVGQLATNFNAFVLKLRDIIKNIDQLTHDLFEQAMSSANSVENSTKRLNVQQDELISVASAVEEMTSATQEIAHNAEMTADNSNKTVTVSGNGQKLSGASLNSISQLAQEVTSASQVITELNKQGDKINSIVSTISDIAEQTNLLALNAAIEAARAGEQGRGFAVVADEVRVLSQKTHASTEEISAMISNLQTTTTKAVKVMGLCHDLANTSVDDTQKSGENFSEIAKAIEQINMMTVQIATAAEEQTSVTAEIGKNTVAVRDVSSELLEEMSEGLKQANDLKTLAESLREQVNKFKL</sequence>
<keyword evidence="5 10" id="KW-1133">Transmembrane helix</keyword>
<comment type="caution">
    <text evidence="13">The sequence shown here is derived from an EMBL/GenBank/DDBJ whole genome shotgun (WGS) entry which is preliminary data.</text>
</comment>
<evidence type="ECO:0000256" key="10">
    <source>
        <dbReference type="SAM" id="Phobius"/>
    </source>
</evidence>
<keyword evidence="6 10" id="KW-0472">Membrane</keyword>
<dbReference type="PANTHER" id="PTHR32089:SF117">
    <property type="entry name" value="METHYL ACCEPTING SENSORY TRANSDUCER WITH CACHE_1 SMALL MOLECULE BINDING DOMAIN"/>
    <property type="match status" value="1"/>
</dbReference>
<keyword evidence="3" id="KW-0145">Chemotaxis</keyword>
<evidence type="ECO:0000313" key="13">
    <source>
        <dbReference type="EMBL" id="RBO81932.1"/>
    </source>
</evidence>
<dbReference type="Pfam" id="PF00015">
    <property type="entry name" value="MCPsignal"/>
    <property type="match status" value="1"/>
</dbReference>
<dbReference type="RefSeq" id="WP_113875130.1">
    <property type="nucleotide sequence ID" value="NZ_QNRF01000007.1"/>
</dbReference>
<dbReference type="EMBL" id="QNRF01000007">
    <property type="protein sequence ID" value="RBO81932.1"/>
    <property type="molecule type" value="Genomic_DNA"/>
</dbReference>
<dbReference type="GO" id="GO:0006935">
    <property type="term" value="P:chemotaxis"/>
    <property type="evidence" value="ECO:0007669"/>
    <property type="project" value="UniProtKB-KW"/>
</dbReference>
<feature type="domain" description="HAMP" evidence="12">
    <location>
        <begin position="306"/>
        <end position="360"/>
    </location>
</feature>
<evidence type="ECO:0000313" key="14">
    <source>
        <dbReference type="Proteomes" id="UP000252086"/>
    </source>
</evidence>
<dbReference type="SUPFAM" id="SSF58104">
    <property type="entry name" value="Methyl-accepting chemotaxis protein (MCP) signaling domain"/>
    <property type="match status" value="1"/>
</dbReference>
<dbReference type="GO" id="GO:0005886">
    <property type="term" value="C:plasma membrane"/>
    <property type="evidence" value="ECO:0007669"/>
    <property type="project" value="UniProtKB-SubCell"/>
</dbReference>
<dbReference type="SMART" id="SM00304">
    <property type="entry name" value="HAMP"/>
    <property type="match status" value="2"/>
</dbReference>
<dbReference type="Gene3D" id="1.10.287.950">
    <property type="entry name" value="Methyl-accepting chemotaxis protein"/>
    <property type="match status" value="1"/>
</dbReference>
<evidence type="ECO:0000259" key="11">
    <source>
        <dbReference type="PROSITE" id="PS50111"/>
    </source>
</evidence>
<keyword evidence="2" id="KW-1003">Cell membrane</keyword>
<name>A0A366CVR0_9GAMM</name>
<dbReference type="PANTHER" id="PTHR32089">
    <property type="entry name" value="METHYL-ACCEPTING CHEMOTAXIS PROTEIN MCPB"/>
    <property type="match status" value="1"/>
</dbReference>